<protein>
    <submittedName>
        <fullName evidence="2">GNAT family N-acetyltransferase</fullName>
    </submittedName>
</protein>
<gene>
    <name evidence="2" type="ORF">GL263_09105</name>
</gene>
<feature type="domain" description="N-acetyltransferase" evidence="1">
    <location>
        <begin position="35"/>
        <end position="197"/>
    </location>
</feature>
<dbReference type="InterPro" id="IPR000182">
    <property type="entry name" value="GNAT_dom"/>
</dbReference>
<accession>A0ABR6EEG6</accession>
<sequence length="202" mass="22455">MSQTVETAPARPGRAPLASLRMRRYDGPEVAADPGRWARAYEDVYAHALDLSDHTDPPVEERLRTHAERPGFGLLAALDGETVAGFVYGYTLQPDTLWWDGLTPAPTAEFVREDGRRTVGVCELLVAARWRRFHLGTTLVAEFLAGRTEQRAAALIAETNEVVLERYAGFGFAQVGTMAPYPGWRRHHMIVADLRTPGRSRV</sequence>
<reference evidence="3" key="1">
    <citation type="journal article" date="2020" name="Syst. Appl. Microbiol.">
        <title>Streptomyces alkaliterrae sp. nov., isolated from an alkaline soil, and emended descriptions of Streptomyces alkaliphilus, Streptomyces calidiresistens and Streptomyces durbertensis.</title>
        <authorList>
            <person name="Swiecimska M."/>
            <person name="Golinska P."/>
            <person name="Nouioui I."/>
            <person name="Wypij M."/>
            <person name="Rai M."/>
            <person name="Sangal V."/>
            <person name="Goodfellow M."/>
        </authorList>
    </citation>
    <scope>NUCLEOTIDE SEQUENCE [LARGE SCALE GENOMIC DNA]</scope>
    <source>
        <strain evidence="3">DSM 104538</strain>
    </source>
</reference>
<proteinExistence type="predicted"/>
<dbReference type="InterPro" id="IPR016181">
    <property type="entry name" value="Acyl_CoA_acyltransferase"/>
</dbReference>
<comment type="caution">
    <text evidence="2">The sequence shown here is derived from an EMBL/GenBank/DDBJ whole genome shotgun (WGS) entry which is preliminary data.</text>
</comment>
<dbReference type="Proteomes" id="UP000766698">
    <property type="component" value="Unassembled WGS sequence"/>
</dbReference>
<dbReference type="SUPFAM" id="SSF55729">
    <property type="entry name" value="Acyl-CoA N-acyltransferases (Nat)"/>
    <property type="match status" value="1"/>
</dbReference>
<evidence type="ECO:0000313" key="2">
    <source>
        <dbReference type="EMBL" id="MBB1243716.1"/>
    </source>
</evidence>
<dbReference type="RefSeq" id="WP_182855088.1">
    <property type="nucleotide sequence ID" value="NZ_WMLF01000094.1"/>
</dbReference>
<keyword evidence="3" id="KW-1185">Reference proteome</keyword>
<dbReference type="Pfam" id="PF00583">
    <property type="entry name" value="Acetyltransf_1"/>
    <property type="match status" value="1"/>
</dbReference>
<name>A0ABR6EEG6_9ACTN</name>
<dbReference type="Gene3D" id="3.40.630.30">
    <property type="match status" value="1"/>
</dbReference>
<dbReference type="PROSITE" id="PS51186">
    <property type="entry name" value="GNAT"/>
    <property type="match status" value="1"/>
</dbReference>
<organism evidence="2 3">
    <name type="scientific">Streptomyces durbertensis</name>
    <dbReference type="NCBI Taxonomy" id="2448886"/>
    <lineage>
        <taxon>Bacteria</taxon>
        <taxon>Bacillati</taxon>
        <taxon>Actinomycetota</taxon>
        <taxon>Actinomycetes</taxon>
        <taxon>Kitasatosporales</taxon>
        <taxon>Streptomycetaceae</taxon>
        <taxon>Streptomyces</taxon>
    </lineage>
</organism>
<evidence type="ECO:0000259" key="1">
    <source>
        <dbReference type="PROSITE" id="PS51186"/>
    </source>
</evidence>
<dbReference type="EMBL" id="WMLF01000094">
    <property type="protein sequence ID" value="MBB1243716.1"/>
    <property type="molecule type" value="Genomic_DNA"/>
</dbReference>
<evidence type="ECO:0000313" key="3">
    <source>
        <dbReference type="Proteomes" id="UP000766698"/>
    </source>
</evidence>